<dbReference type="RefSeq" id="WP_377374264.1">
    <property type="nucleotide sequence ID" value="NZ_JBHSSW010000002.1"/>
</dbReference>
<dbReference type="InterPro" id="IPR015854">
    <property type="entry name" value="ABC_transpr_LolD-like"/>
</dbReference>
<dbReference type="PROSITE" id="PS50893">
    <property type="entry name" value="ABC_TRANSPORTER_2"/>
    <property type="match status" value="1"/>
</dbReference>
<dbReference type="SMART" id="SM00382">
    <property type="entry name" value="AAA"/>
    <property type="match status" value="1"/>
</dbReference>
<dbReference type="GO" id="GO:0005524">
    <property type="term" value="F:ATP binding"/>
    <property type="evidence" value="ECO:0007669"/>
    <property type="project" value="UniProtKB-KW"/>
</dbReference>
<evidence type="ECO:0000256" key="3">
    <source>
        <dbReference type="ARBA" id="ARBA00022840"/>
    </source>
</evidence>
<comment type="caution">
    <text evidence="5">The sequence shown here is derived from an EMBL/GenBank/DDBJ whole genome shotgun (WGS) entry which is preliminary data.</text>
</comment>
<dbReference type="EMBL" id="JBHSSW010000002">
    <property type="protein sequence ID" value="MFC6196615.1"/>
    <property type="molecule type" value="Genomic_DNA"/>
</dbReference>
<evidence type="ECO:0000259" key="4">
    <source>
        <dbReference type="PROSITE" id="PS50893"/>
    </source>
</evidence>
<dbReference type="CDD" id="cd03255">
    <property type="entry name" value="ABC_MJ0796_LolCDE_FtsE"/>
    <property type="match status" value="1"/>
</dbReference>
<proteinExistence type="predicted"/>
<dbReference type="InterPro" id="IPR003439">
    <property type="entry name" value="ABC_transporter-like_ATP-bd"/>
</dbReference>
<dbReference type="InterPro" id="IPR025662">
    <property type="entry name" value="Sigma_54_int_dom_ATP-bd_1"/>
</dbReference>
<dbReference type="InterPro" id="IPR027417">
    <property type="entry name" value="P-loop_NTPase"/>
</dbReference>
<name>A0ABW1S4U6_9PROT</name>
<keyword evidence="6" id="KW-1185">Reference proteome</keyword>
<dbReference type="InterPro" id="IPR017911">
    <property type="entry name" value="MacB-like_ATP-bd"/>
</dbReference>
<evidence type="ECO:0000256" key="1">
    <source>
        <dbReference type="ARBA" id="ARBA00022448"/>
    </source>
</evidence>
<gene>
    <name evidence="5" type="ORF">ACFQDM_00920</name>
</gene>
<evidence type="ECO:0000313" key="5">
    <source>
        <dbReference type="EMBL" id="MFC6196615.1"/>
    </source>
</evidence>
<organism evidence="5 6">
    <name type="scientific">Ponticaulis profundi</name>
    <dbReference type="NCBI Taxonomy" id="2665222"/>
    <lineage>
        <taxon>Bacteria</taxon>
        <taxon>Pseudomonadati</taxon>
        <taxon>Pseudomonadota</taxon>
        <taxon>Alphaproteobacteria</taxon>
        <taxon>Hyphomonadales</taxon>
        <taxon>Hyphomonadaceae</taxon>
        <taxon>Ponticaulis</taxon>
    </lineage>
</organism>
<sequence length="242" mass="26964">MTETNTPLIDIRDLHFNWPNEPDLIDIPAFQMNRRDRVFLEGESGSGKSTLLGLIAGVLQPSSGTIRFSGSELNKLSSGKRDRLRADRMGVIFQLFNLLPYLSVIENVVLPCRFSKRRKENALQRSNTIDAEARRLLQRLGLSDERLIHRKVSDLSVGQQQRVAAARALIGSPDLIIADEPTSALDTSNRDQFLALLMEEADAAEAGLLFVSHDPSLGARFDRRIALSTLNEAFSKQHEPTS</sequence>
<reference evidence="6" key="1">
    <citation type="journal article" date="2019" name="Int. J. Syst. Evol. Microbiol.">
        <title>The Global Catalogue of Microorganisms (GCM) 10K type strain sequencing project: providing services to taxonomists for standard genome sequencing and annotation.</title>
        <authorList>
            <consortium name="The Broad Institute Genomics Platform"/>
            <consortium name="The Broad Institute Genome Sequencing Center for Infectious Disease"/>
            <person name="Wu L."/>
            <person name="Ma J."/>
        </authorList>
    </citation>
    <scope>NUCLEOTIDE SEQUENCE [LARGE SCALE GENOMIC DNA]</scope>
    <source>
        <strain evidence="6">CGMCC-1.15741</strain>
    </source>
</reference>
<protein>
    <submittedName>
        <fullName evidence="5">ABC transporter ATP-binding protein</fullName>
    </submittedName>
</protein>
<accession>A0ABW1S4U6</accession>
<keyword evidence="1" id="KW-0813">Transport</keyword>
<dbReference type="SUPFAM" id="SSF52540">
    <property type="entry name" value="P-loop containing nucleoside triphosphate hydrolases"/>
    <property type="match status" value="1"/>
</dbReference>
<dbReference type="PROSITE" id="PS00675">
    <property type="entry name" value="SIGMA54_INTERACT_1"/>
    <property type="match status" value="1"/>
</dbReference>
<dbReference type="InterPro" id="IPR003593">
    <property type="entry name" value="AAA+_ATPase"/>
</dbReference>
<feature type="domain" description="ABC transporter" evidence="4">
    <location>
        <begin position="9"/>
        <end position="242"/>
    </location>
</feature>
<dbReference type="Proteomes" id="UP001596303">
    <property type="component" value="Unassembled WGS sequence"/>
</dbReference>
<dbReference type="Pfam" id="PF00005">
    <property type="entry name" value="ABC_tran"/>
    <property type="match status" value="1"/>
</dbReference>
<evidence type="ECO:0000256" key="2">
    <source>
        <dbReference type="ARBA" id="ARBA00022741"/>
    </source>
</evidence>
<dbReference type="PANTHER" id="PTHR24220:SF611">
    <property type="entry name" value="ATP-BINDING COMPONENT OF ABC TRANSPORTER-RELATED"/>
    <property type="match status" value="1"/>
</dbReference>
<evidence type="ECO:0000313" key="6">
    <source>
        <dbReference type="Proteomes" id="UP001596303"/>
    </source>
</evidence>
<keyword evidence="3 5" id="KW-0067">ATP-binding</keyword>
<dbReference type="PANTHER" id="PTHR24220">
    <property type="entry name" value="IMPORT ATP-BINDING PROTEIN"/>
    <property type="match status" value="1"/>
</dbReference>
<keyword evidence="2" id="KW-0547">Nucleotide-binding</keyword>
<dbReference type="Gene3D" id="3.40.50.300">
    <property type="entry name" value="P-loop containing nucleotide triphosphate hydrolases"/>
    <property type="match status" value="1"/>
</dbReference>